<evidence type="ECO:0000259" key="2">
    <source>
        <dbReference type="Pfam" id="PF03178"/>
    </source>
</evidence>
<dbReference type="GO" id="GO:0003676">
    <property type="term" value="F:nucleic acid binding"/>
    <property type="evidence" value="ECO:0007669"/>
    <property type="project" value="InterPro"/>
</dbReference>
<protein>
    <recommendedName>
        <fullName evidence="2">RSE1/DDB1/CPSF1 C-terminal domain-containing protein</fullName>
    </recommendedName>
</protein>
<evidence type="ECO:0000313" key="3">
    <source>
        <dbReference type="EMBL" id="CAE8689875.1"/>
    </source>
</evidence>
<evidence type="ECO:0000313" key="4">
    <source>
        <dbReference type="Proteomes" id="UP000626109"/>
    </source>
</evidence>
<dbReference type="PANTHER" id="PTHR10644">
    <property type="entry name" value="DNA REPAIR/RNA PROCESSING CPSF FAMILY"/>
    <property type="match status" value="1"/>
</dbReference>
<dbReference type="Proteomes" id="UP000626109">
    <property type="component" value="Unassembled WGS sequence"/>
</dbReference>
<evidence type="ECO:0000256" key="1">
    <source>
        <dbReference type="SAM" id="MobiDB-lite"/>
    </source>
</evidence>
<comment type="caution">
    <text evidence="3">The sequence shown here is derived from an EMBL/GenBank/DDBJ whole genome shotgun (WGS) entry which is preliminary data.</text>
</comment>
<feature type="non-terminal residue" evidence="3">
    <location>
        <position position="837"/>
    </location>
</feature>
<organism evidence="3 4">
    <name type="scientific">Polarella glacialis</name>
    <name type="common">Dinoflagellate</name>
    <dbReference type="NCBI Taxonomy" id="89957"/>
    <lineage>
        <taxon>Eukaryota</taxon>
        <taxon>Sar</taxon>
        <taxon>Alveolata</taxon>
        <taxon>Dinophyceae</taxon>
        <taxon>Suessiales</taxon>
        <taxon>Suessiaceae</taxon>
        <taxon>Polarella</taxon>
    </lineage>
</organism>
<feature type="domain" description="RSE1/DDB1/CPSF1 C-terminal" evidence="2">
    <location>
        <begin position="393"/>
        <end position="688"/>
    </location>
</feature>
<dbReference type="AlphaFoldDB" id="A0A813K4D1"/>
<feature type="region of interest" description="Disordered" evidence="1">
    <location>
        <begin position="816"/>
        <end position="837"/>
    </location>
</feature>
<reference evidence="3" key="1">
    <citation type="submission" date="2021-02" db="EMBL/GenBank/DDBJ databases">
        <authorList>
            <person name="Dougan E. K."/>
            <person name="Rhodes N."/>
            <person name="Thang M."/>
            <person name="Chan C."/>
        </authorList>
    </citation>
    <scope>NUCLEOTIDE SEQUENCE</scope>
</reference>
<dbReference type="Gene3D" id="2.130.10.10">
    <property type="entry name" value="YVTN repeat-like/Quinoprotein amine dehydrogenase"/>
    <property type="match status" value="1"/>
</dbReference>
<dbReference type="InterPro" id="IPR015943">
    <property type="entry name" value="WD40/YVTN_repeat-like_dom_sf"/>
</dbReference>
<dbReference type="EMBL" id="CAJNNW010027149">
    <property type="protein sequence ID" value="CAE8689875.1"/>
    <property type="molecule type" value="Genomic_DNA"/>
</dbReference>
<name>A0A813K4D1_POLGL</name>
<dbReference type="Pfam" id="PF03178">
    <property type="entry name" value="CPSF_A"/>
    <property type="match status" value="1"/>
</dbReference>
<proteinExistence type="predicted"/>
<accession>A0A813K4D1</accession>
<dbReference type="InterPro" id="IPR050358">
    <property type="entry name" value="RSE1/DDB1/CFT1"/>
</dbReference>
<dbReference type="GO" id="GO:0005634">
    <property type="term" value="C:nucleus"/>
    <property type="evidence" value="ECO:0007669"/>
    <property type="project" value="InterPro"/>
</dbReference>
<feature type="non-terminal residue" evidence="3">
    <location>
        <position position="1"/>
    </location>
</feature>
<sequence length="837" mass="90288">ALSAGACACASLFRSPSVCGGATLLCAVAPGGRGTLCVVELGGRGGSSSAMKEVFRAEHLADVPPLLRGSVGPKGEEAIGEEGDGEELLDYLRSLSDVCAPLPRATAEMQLAKAREQRAATPDFAKQPPACPVVCAELVEVDPEDQGPTLVVLVEGRPILLYRSFPRQAKPEEQGVSAAAFPFHFALVEHDFLGLVQTPSGGPYQPVAMLQDAAGQPAGAVVVPPHVGMPGLWLTARRNQLFVHPLPGDRHRGFAALNAPCCGSGFFSLLEPPGARAFVAQVSAAATVEGLPEGQAGFDLRCPLPCARLPLQRTPQCLATRPEDGLLGLAVSETVQESSDAGPNADEDPLGEDWSIIREPPVQASGPVPMPRMQERYEVWLDNAKDLSKLGRFRFTFDADEAVLCMAWVTLPGFPQPSLAVGTGVNVGEDLTCRGRLLLFSTKDKEPGILPPVYQRSLKWPVTVVGQYGSYFLHSEGFKLYVEKWENSSFNKLAFFDGGMCMTAMSSIKNFLLFGDLRKGLDFVQWKEEASTGTRTLRKLSSSPPTPMTVLACDFIVCQKSLGLVALDHTGTAHLFQYSPHSDGREGDQLLRSCATFAMGSPCRSVLRLQTEPGVQCLFMASASGELLCIRPIDDQAYRTITTLLGMLFTRLPFRCGLNPRAFRHHDGPPALIAPRKNIEDAVLLRQFAFLSTPLQTSIAEKMRLPVPTLMRATLPYASNSLFALRPAPPAPTGVVVSFMGSDKVPSAQNSLELKSAEDHAVPLLTAEEEMQYQRALWVNRLLKEQLAAQTQGLSIQEIEEAQAQIQARMREASRLEAWRHDGQGPQRVPGAPAAAP</sequence>
<gene>
    <name evidence="3" type="ORF">PGLA2088_LOCUS26670</name>
</gene>
<dbReference type="InterPro" id="IPR004871">
    <property type="entry name" value="RSE1/DDB1/CPSF1_C"/>
</dbReference>